<accession>A0A1S7PGT7</accession>
<dbReference type="Proteomes" id="UP000191988">
    <property type="component" value="Unassembled WGS sequence"/>
</dbReference>
<dbReference type="AlphaFoldDB" id="A0A1S7PGT7"/>
<reference evidence="2" key="1">
    <citation type="submission" date="2016-01" db="EMBL/GenBank/DDBJ databases">
        <authorList>
            <person name="Regsiter A."/>
            <person name="william w."/>
        </authorList>
    </citation>
    <scope>NUCLEOTIDE SEQUENCE [LARGE SCALE GENOMIC DNA]</scope>
    <source>
        <strain evidence="2">CFBP 6623</strain>
    </source>
</reference>
<dbReference type="EMBL" id="FBWK01000019">
    <property type="protein sequence ID" value="CUX21239.1"/>
    <property type="molecule type" value="Genomic_DNA"/>
</dbReference>
<evidence type="ECO:0000313" key="2">
    <source>
        <dbReference type="Proteomes" id="UP000191988"/>
    </source>
</evidence>
<proteinExistence type="predicted"/>
<keyword evidence="2" id="KW-1185">Reference proteome</keyword>
<organism evidence="1 2">
    <name type="scientific">Agrobacterium tomkonis CFBP 6623</name>
    <dbReference type="NCBI Taxonomy" id="1183432"/>
    <lineage>
        <taxon>Bacteria</taxon>
        <taxon>Pseudomonadati</taxon>
        <taxon>Pseudomonadota</taxon>
        <taxon>Alphaproteobacteria</taxon>
        <taxon>Hyphomicrobiales</taxon>
        <taxon>Rhizobiaceae</taxon>
        <taxon>Rhizobium/Agrobacterium group</taxon>
        <taxon>Agrobacterium</taxon>
        <taxon>Agrobacterium tumefaciens complex</taxon>
    </lineage>
</organism>
<name>A0A1S7PGT7_9HYPH</name>
<protein>
    <submittedName>
        <fullName evidence="1">Uncharacterized protein</fullName>
    </submittedName>
</protein>
<gene>
    <name evidence="1" type="ORF">AGR3A_Cc260039</name>
</gene>
<evidence type="ECO:0000313" key="1">
    <source>
        <dbReference type="EMBL" id="CUX21239.1"/>
    </source>
</evidence>
<sequence>MLQDCMIPFSMEPPTINHVQPFQDVEVSSPEYQRPGCFRAFDKGSSRMAHPAILCHAATVTSSAATPCR</sequence>